<evidence type="ECO:0000256" key="3">
    <source>
        <dbReference type="ARBA" id="ARBA00022598"/>
    </source>
</evidence>
<dbReference type="PANTHER" id="PTHR43033:SF1">
    <property type="entry name" value="TRNA(ILE)-LYSIDINE SYNTHASE-RELATED"/>
    <property type="match status" value="1"/>
</dbReference>
<evidence type="ECO:0000313" key="11">
    <source>
        <dbReference type="Proteomes" id="UP000035996"/>
    </source>
</evidence>
<comment type="domain">
    <text evidence="8">The N-terminal region contains the highly conserved SGGXDS motif, predicted to be a P-loop motif involved in ATP binding.</text>
</comment>
<dbReference type="RefSeq" id="WP_048313403.1">
    <property type="nucleotide sequence ID" value="NZ_CP119526.1"/>
</dbReference>
<dbReference type="PANTHER" id="PTHR43033">
    <property type="entry name" value="TRNA(ILE)-LYSIDINE SYNTHASE-RELATED"/>
    <property type="match status" value="1"/>
</dbReference>
<dbReference type="NCBIfam" id="TIGR02432">
    <property type="entry name" value="lysidine_TilS_N"/>
    <property type="match status" value="1"/>
</dbReference>
<dbReference type="InterPro" id="IPR012796">
    <property type="entry name" value="Lysidine-tRNA-synth_C"/>
</dbReference>
<dbReference type="HAMAP" id="MF_01161">
    <property type="entry name" value="tRNA_Ile_lys_synt"/>
    <property type="match status" value="1"/>
</dbReference>
<dbReference type="InterPro" id="IPR012094">
    <property type="entry name" value="tRNA_Ile_lys_synt"/>
</dbReference>
<dbReference type="InterPro" id="IPR011063">
    <property type="entry name" value="TilS/TtcA_N"/>
</dbReference>
<evidence type="ECO:0000259" key="9">
    <source>
        <dbReference type="SMART" id="SM00977"/>
    </source>
</evidence>
<evidence type="ECO:0000256" key="1">
    <source>
        <dbReference type="ARBA" id="ARBA00004496"/>
    </source>
</evidence>
<keyword evidence="6 8" id="KW-0067">ATP-binding</keyword>
<feature type="binding site" evidence="8">
    <location>
        <begin position="41"/>
        <end position="46"/>
    </location>
    <ligand>
        <name>ATP</name>
        <dbReference type="ChEBI" id="CHEBI:30616"/>
    </ligand>
</feature>
<keyword evidence="2 8" id="KW-0963">Cytoplasm</keyword>
<evidence type="ECO:0000256" key="8">
    <source>
        <dbReference type="HAMAP-Rule" id="MF_01161"/>
    </source>
</evidence>
<evidence type="ECO:0000256" key="7">
    <source>
        <dbReference type="ARBA" id="ARBA00048539"/>
    </source>
</evidence>
<dbReference type="PATRIC" id="fig|157733.3.peg.2144"/>
<comment type="subcellular location">
    <subcellularLocation>
        <location evidence="1 8">Cytoplasm</location>
    </subcellularLocation>
</comment>
<dbReference type="Gene3D" id="3.40.50.620">
    <property type="entry name" value="HUPs"/>
    <property type="match status" value="1"/>
</dbReference>
<comment type="similarity">
    <text evidence="8">Belongs to the tRNA(Ile)-lysidine synthase family.</text>
</comment>
<dbReference type="InterPro" id="IPR012795">
    <property type="entry name" value="tRNA_Ile_lys_synt_N"/>
</dbReference>
<comment type="function">
    <text evidence="8">Ligates lysine onto the cytidine present at position 34 of the AUA codon-specific tRNA(Ile) that contains the anticodon CAU, in an ATP-dependent manner. Cytidine is converted to lysidine, thus changing the amino acid specificity of the tRNA from methionine to isoleucine.</text>
</comment>
<evidence type="ECO:0000256" key="2">
    <source>
        <dbReference type="ARBA" id="ARBA00022490"/>
    </source>
</evidence>
<dbReference type="SUPFAM" id="SSF82829">
    <property type="entry name" value="MesJ substrate recognition domain-like"/>
    <property type="match status" value="1"/>
</dbReference>
<dbReference type="OrthoDB" id="9807403at2"/>
<dbReference type="Proteomes" id="UP000035996">
    <property type="component" value="Unassembled WGS sequence"/>
</dbReference>
<dbReference type="GO" id="GO:0006400">
    <property type="term" value="P:tRNA modification"/>
    <property type="evidence" value="ECO:0007669"/>
    <property type="project" value="UniProtKB-UniRule"/>
</dbReference>
<dbReference type="CDD" id="cd01992">
    <property type="entry name" value="TilS_N"/>
    <property type="match status" value="1"/>
</dbReference>
<dbReference type="EMBL" id="LELK01000012">
    <property type="protein sequence ID" value="KMM36001.1"/>
    <property type="molecule type" value="Genomic_DNA"/>
</dbReference>
<gene>
    <name evidence="8" type="primary">tilS</name>
    <name evidence="10" type="ORF">AB986_19930</name>
</gene>
<feature type="domain" description="Lysidine-tRNA(Ile) synthetase C-terminal" evidence="9">
    <location>
        <begin position="395"/>
        <end position="468"/>
    </location>
</feature>
<proteinExistence type="inferred from homology"/>
<evidence type="ECO:0000256" key="4">
    <source>
        <dbReference type="ARBA" id="ARBA00022694"/>
    </source>
</evidence>
<name>A0A0J6CIF8_9BACL</name>
<keyword evidence="3 8" id="KW-0436">Ligase</keyword>
<dbReference type="STRING" id="157733.AB986_19930"/>
<dbReference type="SMART" id="SM00977">
    <property type="entry name" value="TilS_C"/>
    <property type="match status" value="1"/>
</dbReference>
<dbReference type="InterPro" id="IPR015262">
    <property type="entry name" value="tRNA_Ile_lys_synt_subst-bd"/>
</dbReference>
<comment type="caution">
    <text evidence="10">The sequence shown here is derived from an EMBL/GenBank/DDBJ whole genome shotgun (WGS) entry which is preliminary data.</text>
</comment>
<reference evidence="10" key="1">
    <citation type="submission" date="2015-06" db="EMBL/GenBank/DDBJ databases">
        <authorList>
            <person name="Liu B."/>
            <person name="Wang J."/>
            <person name="Zhu Y."/>
            <person name="Liu G."/>
            <person name="Chen Q."/>
            <person name="Zheng C."/>
            <person name="Che J."/>
            <person name="Ge C."/>
            <person name="Shi H."/>
            <person name="Pan Z."/>
            <person name="Liu X."/>
        </authorList>
    </citation>
    <scope>NUCLEOTIDE SEQUENCE [LARGE SCALE GENOMIC DNA]</scope>
    <source>
        <strain evidence="10">DSM 16346</strain>
    </source>
</reference>
<keyword evidence="4 8" id="KW-0819">tRNA processing</keyword>
<evidence type="ECO:0000313" key="10">
    <source>
        <dbReference type="EMBL" id="KMM36001.1"/>
    </source>
</evidence>
<dbReference type="Gene3D" id="3.30.465.60">
    <property type="match status" value="1"/>
</dbReference>
<comment type="catalytic activity">
    <reaction evidence="7 8">
        <text>cytidine(34) in tRNA(Ile2) + L-lysine + ATP = lysidine(34) in tRNA(Ile2) + AMP + diphosphate + H(+)</text>
        <dbReference type="Rhea" id="RHEA:43744"/>
        <dbReference type="Rhea" id="RHEA-COMP:10625"/>
        <dbReference type="Rhea" id="RHEA-COMP:10670"/>
        <dbReference type="ChEBI" id="CHEBI:15378"/>
        <dbReference type="ChEBI" id="CHEBI:30616"/>
        <dbReference type="ChEBI" id="CHEBI:32551"/>
        <dbReference type="ChEBI" id="CHEBI:33019"/>
        <dbReference type="ChEBI" id="CHEBI:82748"/>
        <dbReference type="ChEBI" id="CHEBI:83665"/>
        <dbReference type="ChEBI" id="CHEBI:456215"/>
        <dbReference type="EC" id="6.3.4.19"/>
    </reaction>
</comment>
<dbReference type="SUPFAM" id="SSF56037">
    <property type="entry name" value="PheT/TilS domain"/>
    <property type="match status" value="1"/>
</dbReference>
<organism evidence="10 11">
    <name type="scientific">Guptibacillus hwajinpoensis</name>
    <dbReference type="NCBI Taxonomy" id="208199"/>
    <lineage>
        <taxon>Bacteria</taxon>
        <taxon>Bacillati</taxon>
        <taxon>Bacillota</taxon>
        <taxon>Bacilli</taxon>
        <taxon>Bacillales</taxon>
        <taxon>Guptibacillaceae</taxon>
        <taxon>Guptibacillus</taxon>
    </lineage>
</organism>
<keyword evidence="5 8" id="KW-0547">Nucleotide-binding</keyword>
<dbReference type="Pfam" id="PF09179">
    <property type="entry name" value="TilS"/>
    <property type="match status" value="1"/>
</dbReference>
<dbReference type="Pfam" id="PF11734">
    <property type="entry name" value="TilS_C"/>
    <property type="match status" value="1"/>
</dbReference>
<keyword evidence="11" id="KW-1185">Reference proteome</keyword>
<dbReference type="NCBIfam" id="TIGR02433">
    <property type="entry name" value="lysidine_TilS_C"/>
    <property type="match status" value="1"/>
</dbReference>
<dbReference type="EC" id="6.3.4.19" evidence="8"/>
<dbReference type="AlphaFoldDB" id="A0A0J6CIF8"/>
<sequence length="482" mass="55409">MKNCFDKQEARGRQRLLQDVDRFIEKHDLLGKRDTVVVGVSGGPDSIALLHYLTNALSDYQLSVIAAHMNHELRGEESLEDLAFVERYCKQEGITFEASSEDVGRYKEVHQLSTQVAARECRYHFFEQVMERYHANALALAHHGDDQIETMLMRQVHGSTGAGLAGMPVKRPFSTGMIIRPFLGITKEQVLDYCDTHSLSYRIDPSNSSDRYVRNRFRHHVLPFLKEENPSVHLRYQLYSERLQSDEQYLMQQASAHLEDVIVEQNDKFVKLDIKSLQSLPIPLQRRVIHLILNYLYTGNAPFSSIHIEDLRLMFDSEHPSASLNLPLELRAVKSYTTCYFSFETFLHPEPYEYHLSLRGSVETPLGTITAVPIDSIPPQLSPNDLIMEEVAFPLVVRSRHSGDRIQPKGMIGTKKVKDIFIDRKIDRSERDVWPIVEDRMGHIIWVAGVTRSEKATLSAKKNKLVHLHYAKKLHRLGGQYH</sequence>
<evidence type="ECO:0000256" key="6">
    <source>
        <dbReference type="ARBA" id="ARBA00022840"/>
    </source>
</evidence>
<protein>
    <recommendedName>
        <fullName evidence="8">tRNA(Ile)-lysidine synthase</fullName>
        <ecNumber evidence="8">6.3.4.19</ecNumber>
    </recommendedName>
    <alternativeName>
        <fullName evidence="8">tRNA(Ile)-2-lysyl-cytidine synthase</fullName>
    </alternativeName>
    <alternativeName>
        <fullName evidence="8">tRNA(Ile)-lysidine synthetase</fullName>
    </alternativeName>
</protein>
<dbReference type="GO" id="GO:0032267">
    <property type="term" value="F:tRNA(Ile)-lysidine synthase activity"/>
    <property type="evidence" value="ECO:0007669"/>
    <property type="project" value="UniProtKB-EC"/>
</dbReference>
<dbReference type="InterPro" id="IPR014729">
    <property type="entry name" value="Rossmann-like_a/b/a_fold"/>
</dbReference>
<accession>A0A0J6CIF8</accession>
<dbReference type="Pfam" id="PF01171">
    <property type="entry name" value="ATP_bind_3"/>
    <property type="match status" value="1"/>
</dbReference>
<evidence type="ECO:0000256" key="5">
    <source>
        <dbReference type="ARBA" id="ARBA00022741"/>
    </source>
</evidence>
<dbReference type="GO" id="GO:0005737">
    <property type="term" value="C:cytoplasm"/>
    <property type="evidence" value="ECO:0007669"/>
    <property type="project" value="UniProtKB-SubCell"/>
</dbReference>
<dbReference type="GO" id="GO:0005524">
    <property type="term" value="F:ATP binding"/>
    <property type="evidence" value="ECO:0007669"/>
    <property type="project" value="UniProtKB-UniRule"/>
</dbReference>
<dbReference type="SUPFAM" id="SSF52402">
    <property type="entry name" value="Adenine nucleotide alpha hydrolases-like"/>
    <property type="match status" value="1"/>
</dbReference>